<name>A0AAV4T6Q2_9ARAC</name>
<dbReference type="Proteomes" id="UP001054837">
    <property type="component" value="Unassembled WGS sequence"/>
</dbReference>
<dbReference type="EMBL" id="BPLQ01009134">
    <property type="protein sequence ID" value="GIY41970.1"/>
    <property type="molecule type" value="Genomic_DNA"/>
</dbReference>
<comment type="caution">
    <text evidence="1">The sequence shown here is derived from an EMBL/GenBank/DDBJ whole genome shotgun (WGS) entry which is preliminary data.</text>
</comment>
<gene>
    <name evidence="1" type="ORF">CDAR_372501</name>
</gene>
<evidence type="ECO:0000313" key="1">
    <source>
        <dbReference type="EMBL" id="GIY41970.1"/>
    </source>
</evidence>
<accession>A0AAV4T6Q2</accession>
<protein>
    <submittedName>
        <fullName evidence="1">Uncharacterized protein</fullName>
    </submittedName>
</protein>
<organism evidence="1 2">
    <name type="scientific">Caerostris darwini</name>
    <dbReference type="NCBI Taxonomy" id="1538125"/>
    <lineage>
        <taxon>Eukaryota</taxon>
        <taxon>Metazoa</taxon>
        <taxon>Ecdysozoa</taxon>
        <taxon>Arthropoda</taxon>
        <taxon>Chelicerata</taxon>
        <taxon>Arachnida</taxon>
        <taxon>Araneae</taxon>
        <taxon>Araneomorphae</taxon>
        <taxon>Entelegynae</taxon>
        <taxon>Araneoidea</taxon>
        <taxon>Araneidae</taxon>
        <taxon>Caerostris</taxon>
    </lineage>
</organism>
<reference evidence="1 2" key="1">
    <citation type="submission" date="2021-06" db="EMBL/GenBank/DDBJ databases">
        <title>Caerostris darwini draft genome.</title>
        <authorList>
            <person name="Kono N."/>
            <person name="Arakawa K."/>
        </authorList>
    </citation>
    <scope>NUCLEOTIDE SEQUENCE [LARGE SCALE GENOMIC DNA]</scope>
</reference>
<sequence length="87" mass="9544">MTDIIGWPHFYRHILNYTKTALIKSSFSAGADIPDSLSVPIPHKNPPTNLGGHKGGQLRDYSAAERNGPGDKATNISVGAHFFEKRR</sequence>
<keyword evidence="2" id="KW-1185">Reference proteome</keyword>
<dbReference type="AlphaFoldDB" id="A0AAV4T6Q2"/>
<evidence type="ECO:0000313" key="2">
    <source>
        <dbReference type="Proteomes" id="UP001054837"/>
    </source>
</evidence>
<proteinExistence type="predicted"/>